<comment type="cofactor">
    <cofactor evidence="1">
        <name>Fe(2+)</name>
        <dbReference type="ChEBI" id="CHEBI:29033"/>
    </cofactor>
</comment>
<evidence type="ECO:0000313" key="9">
    <source>
        <dbReference type="Proteomes" id="UP000095009"/>
    </source>
</evidence>
<name>A0A1E3PJJ3_9ASCO</name>
<sequence>MFYSRYSVLPANSNARLLRHNIDITKGYPERFASEKIPFYLDEAIKIRNEELPYIVRGKNADPEKKTLLSAAREVIDLTKHIGTEIVGLQLSDLNEQQLDELALLIAERTVVFFKNQDLSPQKQLEIGKFYGIPEVHAQVPFVPGFPGVTVLWPDHQIWEGRKANFKNPGGASRWHTDLVHETQPSGITHLHNDEIPSTGGDTIWSSGYGAYEKLSPAFQEFLEGKKAVFTSAHTYVDRNNPLSGPKHIEREHLIVRTHPVTGWKSLFVNRAMTKEIVGLEPEESKIILEYLYDVYEKSLDIQVRFKWQPTKHGLGTSALWDNRISQHNAVWDYEGQEPRHGTRVSSLAEVPFFDPNSQSRRESLENKE</sequence>
<evidence type="ECO:0000256" key="5">
    <source>
        <dbReference type="ARBA" id="ARBA00023002"/>
    </source>
</evidence>
<dbReference type="EMBL" id="KV454410">
    <property type="protein sequence ID" value="ODQ65374.1"/>
    <property type="molecule type" value="Genomic_DNA"/>
</dbReference>
<dbReference type="OrthoDB" id="10257314at2759"/>
<dbReference type="STRING" id="857566.A0A1E3PJJ3"/>
<evidence type="ECO:0000256" key="6">
    <source>
        <dbReference type="ARBA" id="ARBA00023004"/>
    </source>
</evidence>
<evidence type="ECO:0000313" key="8">
    <source>
        <dbReference type="EMBL" id="ODQ65374.1"/>
    </source>
</evidence>
<keyword evidence="3" id="KW-0479">Metal-binding</keyword>
<dbReference type="InterPro" id="IPR051323">
    <property type="entry name" value="AtsK-like"/>
</dbReference>
<dbReference type="Proteomes" id="UP000095009">
    <property type="component" value="Unassembled WGS sequence"/>
</dbReference>
<dbReference type="InterPro" id="IPR003819">
    <property type="entry name" value="TauD/TfdA-like"/>
</dbReference>
<evidence type="ECO:0000256" key="2">
    <source>
        <dbReference type="ARBA" id="ARBA00005896"/>
    </source>
</evidence>
<dbReference type="PANTHER" id="PTHR30468">
    <property type="entry name" value="ALPHA-KETOGLUTARATE-DEPENDENT SULFONATE DIOXYGENASE"/>
    <property type="match status" value="1"/>
</dbReference>
<dbReference type="FunFam" id="3.60.130.10:FF:000008">
    <property type="entry name" value="Alpha-ketoglutarate-dependent taurine dioxygenase"/>
    <property type="match status" value="1"/>
</dbReference>
<proteinExistence type="inferred from homology"/>
<feature type="domain" description="TauD/TfdA-like" evidence="7">
    <location>
        <begin position="75"/>
        <end position="345"/>
    </location>
</feature>
<dbReference type="GO" id="GO:0005737">
    <property type="term" value="C:cytoplasm"/>
    <property type="evidence" value="ECO:0007669"/>
    <property type="project" value="TreeGrafter"/>
</dbReference>
<dbReference type="Gene3D" id="3.60.130.10">
    <property type="entry name" value="Clavaminate synthase-like"/>
    <property type="match status" value="1"/>
</dbReference>
<dbReference type="GO" id="GO:0016706">
    <property type="term" value="F:2-oxoglutarate-dependent dioxygenase activity"/>
    <property type="evidence" value="ECO:0007669"/>
    <property type="project" value="TreeGrafter"/>
</dbReference>
<dbReference type="SUPFAM" id="SSF51197">
    <property type="entry name" value="Clavaminate synthase-like"/>
    <property type="match status" value="1"/>
</dbReference>
<dbReference type="Pfam" id="PF02668">
    <property type="entry name" value="TauD"/>
    <property type="match status" value="1"/>
</dbReference>
<keyword evidence="9" id="KW-1185">Reference proteome</keyword>
<dbReference type="GO" id="GO:0046872">
    <property type="term" value="F:metal ion binding"/>
    <property type="evidence" value="ECO:0007669"/>
    <property type="project" value="UniProtKB-KW"/>
</dbReference>
<comment type="similarity">
    <text evidence="2">Belongs to the TfdA dioxygenase family.</text>
</comment>
<dbReference type="InterPro" id="IPR042098">
    <property type="entry name" value="TauD-like_sf"/>
</dbReference>
<evidence type="ECO:0000256" key="1">
    <source>
        <dbReference type="ARBA" id="ARBA00001954"/>
    </source>
</evidence>
<evidence type="ECO:0000259" key="7">
    <source>
        <dbReference type="Pfam" id="PF02668"/>
    </source>
</evidence>
<keyword evidence="5" id="KW-0560">Oxidoreductase</keyword>
<organism evidence="8 9">
    <name type="scientific">Nadsonia fulvescens var. elongata DSM 6958</name>
    <dbReference type="NCBI Taxonomy" id="857566"/>
    <lineage>
        <taxon>Eukaryota</taxon>
        <taxon>Fungi</taxon>
        <taxon>Dikarya</taxon>
        <taxon>Ascomycota</taxon>
        <taxon>Saccharomycotina</taxon>
        <taxon>Dipodascomycetes</taxon>
        <taxon>Dipodascales</taxon>
        <taxon>Dipodascales incertae sedis</taxon>
        <taxon>Nadsonia</taxon>
    </lineage>
</organism>
<evidence type="ECO:0000256" key="4">
    <source>
        <dbReference type="ARBA" id="ARBA00022964"/>
    </source>
</evidence>
<keyword evidence="6" id="KW-0408">Iron</keyword>
<protein>
    <submittedName>
        <fullName evidence="8">TauD-domain-containing protein</fullName>
    </submittedName>
</protein>
<dbReference type="PANTHER" id="PTHR30468:SF9">
    <property type="entry name" value="ALPHA-KETOGLUTARATE-DEPENDENT TAURINE DIOXYGENASE (AFU_ORTHOLOGUE AFUA_3G01010)"/>
    <property type="match status" value="1"/>
</dbReference>
<gene>
    <name evidence="8" type="ORF">NADFUDRAFT_70846</name>
</gene>
<reference evidence="8 9" key="1">
    <citation type="journal article" date="2016" name="Proc. Natl. Acad. Sci. U.S.A.">
        <title>Comparative genomics of biotechnologically important yeasts.</title>
        <authorList>
            <person name="Riley R."/>
            <person name="Haridas S."/>
            <person name="Wolfe K.H."/>
            <person name="Lopes M.R."/>
            <person name="Hittinger C.T."/>
            <person name="Goeker M."/>
            <person name="Salamov A.A."/>
            <person name="Wisecaver J.H."/>
            <person name="Long T.M."/>
            <person name="Calvey C.H."/>
            <person name="Aerts A.L."/>
            <person name="Barry K.W."/>
            <person name="Choi C."/>
            <person name="Clum A."/>
            <person name="Coughlan A.Y."/>
            <person name="Deshpande S."/>
            <person name="Douglass A.P."/>
            <person name="Hanson S.J."/>
            <person name="Klenk H.-P."/>
            <person name="LaButti K.M."/>
            <person name="Lapidus A."/>
            <person name="Lindquist E.A."/>
            <person name="Lipzen A.M."/>
            <person name="Meier-Kolthoff J.P."/>
            <person name="Ohm R.A."/>
            <person name="Otillar R.P."/>
            <person name="Pangilinan J.L."/>
            <person name="Peng Y."/>
            <person name="Rokas A."/>
            <person name="Rosa C.A."/>
            <person name="Scheuner C."/>
            <person name="Sibirny A.A."/>
            <person name="Slot J.C."/>
            <person name="Stielow J.B."/>
            <person name="Sun H."/>
            <person name="Kurtzman C.P."/>
            <person name="Blackwell M."/>
            <person name="Grigoriev I.V."/>
            <person name="Jeffries T.W."/>
        </authorList>
    </citation>
    <scope>NUCLEOTIDE SEQUENCE [LARGE SCALE GENOMIC DNA]</scope>
    <source>
        <strain evidence="8 9">DSM 6958</strain>
    </source>
</reference>
<dbReference type="AlphaFoldDB" id="A0A1E3PJJ3"/>
<keyword evidence="4" id="KW-0223">Dioxygenase</keyword>
<accession>A0A1E3PJJ3</accession>
<evidence type="ECO:0000256" key="3">
    <source>
        <dbReference type="ARBA" id="ARBA00022723"/>
    </source>
</evidence>